<dbReference type="InterPro" id="IPR032389">
    <property type="entry name" value="GspB_C"/>
</dbReference>
<keyword evidence="2" id="KW-0472">Membrane</keyword>
<keyword evidence="2" id="KW-0812">Transmembrane</keyword>
<dbReference type="Proteomes" id="UP001524569">
    <property type="component" value="Unassembled WGS sequence"/>
</dbReference>
<evidence type="ECO:0000256" key="1">
    <source>
        <dbReference type="SAM" id="MobiDB-lite"/>
    </source>
</evidence>
<protein>
    <submittedName>
        <fullName evidence="4">General secretion pathway protein GspB</fullName>
    </submittedName>
</protein>
<comment type="caution">
    <text evidence="4">The sequence shown here is derived from an EMBL/GenBank/DDBJ whole genome shotgun (WGS) entry which is preliminary data.</text>
</comment>
<feature type="domain" description="Type II secretion system protein GspB C-terminal" evidence="3">
    <location>
        <begin position="210"/>
        <end position="268"/>
    </location>
</feature>
<evidence type="ECO:0000256" key="2">
    <source>
        <dbReference type="SAM" id="Phobius"/>
    </source>
</evidence>
<gene>
    <name evidence="4" type="ORF">NP603_06210</name>
</gene>
<name>A0ABT1UEN6_9GAMM</name>
<feature type="transmembrane region" description="Helical" evidence="2">
    <location>
        <begin position="41"/>
        <end position="60"/>
    </location>
</feature>
<accession>A0ABT1UEN6</accession>
<proteinExistence type="predicted"/>
<dbReference type="RefSeq" id="WP_256610054.1">
    <property type="nucleotide sequence ID" value="NZ_JANIBM010000005.1"/>
</dbReference>
<dbReference type="Pfam" id="PF16537">
    <property type="entry name" value="T2SSB"/>
    <property type="match status" value="1"/>
</dbReference>
<feature type="region of interest" description="Disordered" evidence="1">
    <location>
        <begin position="70"/>
        <end position="116"/>
    </location>
</feature>
<evidence type="ECO:0000259" key="3">
    <source>
        <dbReference type="Pfam" id="PF16537"/>
    </source>
</evidence>
<keyword evidence="2" id="KW-1133">Transmembrane helix</keyword>
<keyword evidence="5" id="KW-1185">Reference proteome</keyword>
<dbReference type="EMBL" id="JANIBM010000005">
    <property type="protein sequence ID" value="MCQ8180692.1"/>
    <property type="molecule type" value="Genomic_DNA"/>
</dbReference>
<feature type="region of interest" description="Disordered" evidence="1">
    <location>
        <begin position="142"/>
        <end position="170"/>
    </location>
</feature>
<sequence>MSYILNALRKSERERQASQPDTVASRIVLQHPPERQSAVKIIAALLAVNAAILAYFLGIAPRMAANDNRPPAASIQLPPQPLAESNRPEPADRLPLPAKPSPKAKPESARAAAPATAAVAKNGEVKKPALEAVKPAVAQTVPAKAPAAPNPDPVVAAKPLPEPSVPSPVVQAAPPIRETATEPAHAAAPLPPKPALQTLEDLPADVRQSLPALPINVYSYSPVPAERFVMIDMVKYVPGQMIKDRLELKQILEDGIVVDYGGHLFKIKRQ</sequence>
<reference evidence="4 5" key="1">
    <citation type="submission" date="2022-07" db="EMBL/GenBank/DDBJ databases">
        <title>Methylomonas rivi sp. nov., Methylomonas rosea sp. nov., Methylomonas aureus sp. nov. and Methylomonas subterranea sp. nov., four novel methanotrophs isolated from a freshwater creek and the deep terrestrial subsurface.</title>
        <authorList>
            <person name="Abin C."/>
            <person name="Sankaranarayanan K."/>
            <person name="Garner C."/>
            <person name="Sindelar R."/>
            <person name="Kotary K."/>
            <person name="Garner R."/>
            <person name="Barclay S."/>
            <person name="Lawson P."/>
            <person name="Krumholz L."/>
        </authorList>
    </citation>
    <scope>NUCLEOTIDE SEQUENCE [LARGE SCALE GENOMIC DNA]</scope>
    <source>
        <strain evidence="4 5">SURF-1</strain>
    </source>
</reference>
<evidence type="ECO:0000313" key="4">
    <source>
        <dbReference type="EMBL" id="MCQ8180692.1"/>
    </source>
</evidence>
<evidence type="ECO:0000313" key="5">
    <source>
        <dbReference type="Proteomes" id="UP001524569"/>
    </source>
</evidence>
<organism evidence="4 5">
    <name type="scientific">Methylomonas aurea</name>
    <dbReference type="NCBI Taxonomy" id="2952224"/>
    <lineage>
        <taxon>Bacteria</taxon>
        <taxon>Pseudomonadati</taxon>
        <taxon>Pseudomonadota</taxon>
        <taxon>Gammaproteobacteria</taxon>
        <taxon>Methylococcales</taxon>
        <taxon>Methylococcaceae</taxon>
        <taxon>Methylomonas</taxon>
    </lineage>
</organism>
<feature type="compositionally biased region" description="Low complexity" evidence="1">
    <location>
        <begin position="142"/>
        <end position="159"/>
    </location>
</feature>